<keyword evidence="2" id="KW-1185">Reference proteome</keyword>
<evidence type="ECO:0000313" key="2">
    <source>
        <dbReference type="Proteomes" id="UP000717696"/>
    </source>
</evidence>
<protein>
    <submittedName>
        <fullName evidence="1">Uncharacterized protein</fullName>
    </submittedName>
</protein>
<proteinExistence type="predicted"/>
<gene>
    <name evidence="1" type="ORF">B0J13DRAFT_622665</name>
</gene>
<name>A0A9P9EWL4_9HYPO</name>
<dbReference type="AlphaFoldDB" id="A0A9P9EWL4"/>
<reference evidence="1" key="1">
    <citation type="journal article" date="2021" name="Nat. Commun.">
        <title>Genetic determinants of endophytism in the Arabidopsis root mycobiome.</title>
        <authorList>
            <person name="Mesny F."/>
            <person name="Miyauchi S."/>
            <person name="Thiergart T."/>
            <person name="Pickel B."/>
            <person name="Atanasova L."/>
            <person name="Karlsson M."/>
            <person name="Huettel B."/>
            <person name="Barry K.W."/>
            <person name="Haridas S."/>
            <person name="Chen C."/>
            <person name="Bauer D."/>
            <person name="Andreopoulos W."/>
            <person name="Pangilinan J."/>
            <person name="LaButti K."/>
            <person name="Riley R."/>
            <person name="Lipzen A."/>
            <person name="Clum A."/>
            <person name="Drula E."/>
            <person name="Henrissat B."/>
            <person name="Kohler A."/>
            <person name="Grigoriev I.V."/>
            <person name="Martin F.M."/>
            <person name="Hacquard S."/>
        </authorList>
    </citation>
    <scope>NUCLEOTIDE SEQUENCE</scope>
    <source>
        <strain evidence="1">MPI-CAGE-AT-0021</strain>
    </source>
</reference>
<organism evidence="1 2">
    <name type="scientific">Dactylonectria estremocensis</name>
    <dbReference type="NCBI Taxonomy" id="1079267"/>
    <lineage>
        <taxon>Eukaryota</taxon>
        <taxon>Fungi</taxon>
        <taxon>Dikarya</taxon>
        <taxon>Ascomycota</taxon>
        <taxon>Pezizomycotina</taxon>
        <taxon>Sordariomycetes</taxon>
        <taxon>Hypocreomycetidae</taxon>
        <taxon>Hypocreales</taxon>
        <taxon>Nectriaceae</taxon>
        <taxon>Dactylonectria</taxon>
    </lineage>
</organism>
<dbReference type="Proteomes" id="UP000717696">
    <property type="component" value="Unassembled WGS sequence"/>
</dbReference>
<dbReference type="EMBL" id="JAGMUU010000009">
    <property type="protein sequence ID" value="KAH7145963.1"/>
    <property type="molecule type" value="Genomic_DNA"/>
</dbReference>
<evidence type="ECO:0000313" key="1">
    <source>
        <dbReference type="EMBL" id="KAH7145963.1"/>
    </source>
</evidence>
<accession>A0A9P9EWL4</accession>
<sequence length="231" mass="26823">MAEKSSLTSNDLRMREKIEAERTARQMDIEAYCLSLSPENYSDIIDIARKADALLLIVCSERFPGRIWESDEPELHNYLEPWRFKFSTLALLLDSFERPHVYLNAITSDPAFGILELELSPSQITTALWTQTPEMERCLLGDTLLHSKEFDGLICIMRIMRGWDFCYDEKSPIDDFRAFCKFRPRSDTSDYPLEAFVRLFLANPDLKVLERWVCTKPYAVNGSLQVMELTD</sequence>
<comment type="caution">
    <text evidence="1">The sequence shown here is derived from an EMBL/GenBank/DDBJ whole genome shotgun (WGS) entry which is preliminary data.</text>
</comment>